<dbReference type="Gene3D" id="3.40.50.300">
    <property type="entry name" value="P-loop containing nucleotide triphosphate hydrolases"/>
    <property type="match status" value="1"/>
</dbReference>
<dbReference type="Proteomes" id="UP000539372">
    <property type="component" value="Unassembled WGS sequence"/>
</dbReference>
<dbReference type="Pfam" id="PF13481">
    <property type="entry name" value="AAA_25"/>
    <property type="match status" value="1"/>
</dbReference>
<dbReference type="SUPFAM" id="SSF52540">
    <property type="entry name" value="P-loop containing nucleoside triphosphate hydrolases"/>
    <property type="match status" value="1"/>
</dbReference>
<gene>
    <name evidence="2" type="ORF">HH303_15760</name>
</gene>
<dbReference type="InterPro" id="IPR027417">
    <property type="entry name" value="P-loop_NTPase"/>
</dbReference>
<accession>A0A7Y0HHY5</accession>
<sequence>MSPPHDTNAAFEASTPHIQNRRHRGNPRGLLAGGVAVSSLADRPIPERKWLVDGLIPVGSVTMLSGDGGLGKSLVAMQLLAACATGGRWLGLETMPCRCIGFHCEDDMEELHRRMSALSAALGISLHDFSDDCVLFDRVGQDNALMTFPPNYDGVPEATATLGGLHNYALDFGAQLIVLDSLHDLFLGNENIRTQARAFIAELRALAREIDGAVVLLAHPSASGLSTGSGSAGSTAWNNAVRSRMYLTKPDDEGTDLRTLKTMKSNYGPAGGEIRMRFRDGAFFAESDDPGIIGTIKRRSAEDVFLRCLDRAQAQGRHLTDANNSPRYAPRTMETMSESEGHSKRDLERAMRRLFDQNRIRIGTALGSDRHARKAIVRSENGGGDAE</sequence>
<dbReference type="AlphaFoldDB" id="A0A7Y0HHY5"/>
<name>A0A7Y0HHY5_9PROT</name>
<proteinExistence type="predicted"/>
<evidence type="ECO:0000313" key="3">
    <source>
        <dbReference type="Proteomes" id="UP000539372"/>
    </source>
</evidence>
<organism evidence="2 3">
    <name type="scientific">Pacificispira spongiicola</name>
    <dbReference type="NCBI Taxonomy" id="2729598"/>
    <lineage>
        <taxon>Bacteria</taxon>
        <taxon>Pseudomonadati</taxon>
        <taxon>Pseudomonadota</taxon>
        <taxon>Alphaproteobacteria</taxon>
        <taxon>Rhodospirillales</taxon>
        <taxon>Rhodospirillaceae</taxon>
        <taxon>Pacificispira</taxon>
    </lineage>
</organism>
<feature type="region of interest" description="Disordered" evidence="1">
    <location>
        <begin position="1"/>
        <end position="27"/>
    </location>
</feature>
<evidence type="ECO:0000313" key="2">
    <source>
        <dbReference type="EMBL" id="NMM45954.1"/>
    </source>
</evidence>
<protein>
    <submittedName>
        <fullName evidence="2">AAA family ATPase</fullName>
    </submittedName>
</protein>
<evidence type="ECO:0000256" key="1">
    <source>
        <dbReference type="SAM" id="MobiDB-lite"/>
    </source>
</evidence>
<comment type="caution">
    <text evidence="2">The sequence shown here is derived from an EMBL/GenBank/DDBJ whole genome shotgun (WGS) entry which is preliminary data.</text>
</comment>
<dbReference type="EMBL" id="JABBNT010000005">
    <property type="protein sequence ID" value="NMM45954.1"/>
    <property type="molecule type" value="Genomic_DNA"/>
</dbReference>
<reference evidence="2 3" key="1">
    <citation type="submission" date="2020-04" db="EMBL/GenBank/DDBJ databases">
        <title>Rhodospirillaceae bacterium KN72 isolated from deep sea.</title>
        <authorList>
            <person name="Zhang D.-C."/>
        </authorList>
    </citation>
    <scope>NUCLEOTIDE SEQUENCE [LARGE SCALE GENOMIC DNA]</scope>
    <source>
        <strain evidence="2 3">KN72</strain>
    </source>
</reference>
<dbReference type="RefSeq" id="WP_169626354.1">
    <property type="nucleotide sequence ID" value="NZ_JABBNT010000005.1"/>
</dbReference>
<feature type="region of interest" description="Disordered" evidence="1">
    <location>
        <begin position="317"/>
        <end position="345"/>
    </location>
</feature>
<keyword evidence="3" id="KW-1185">Reference proteome</keyword>